<dbReference type="Proteomes" id="UP000789366">
    <property type="component" value="Unassembled WGS sequence"/>
</dbReference>
<accession>A0ACA9M2A5</accession>
<organism evidence="1 2">
    <name type="scientific">Cetraspora pellucida</name>
    <dbReference type="NCBI Taxonomy" id="1433469"/>
    <lineage>
        <taxon>Eukaryota</taxon>
        <taxon>Fungi</taxon>
        <taxon>Fungi incertae sedis</taxon>
        <taxon>Mucoromycota</taxon>
        <taxon>Glomeromycotina</taxon>
        <taxon>Glomeromycetes</taxon>
        <taxon>Diversisporales</taxon>
        <taxon>Gigasporaceae</taxon>
        <taxon>Cetraspora</taxon>
    </lineage>
</organism>
<proteinExistence type="predicted"/>
<dbReference type="EMBL" id="CAJVPW010005940">
    <property type="protein sequence ID" value="CAG8562635.1"/>
    <property type="molecule type" value="Genomic_DNA"/>
</dbReference>
<gene>
    <name evidence="1" type="ORF">SPELUC_LOCUS5669</name>
</gene>
<sequence>MSSIVYVSFSDAYYFARSMKVCNLLGAEAWSSNILCSMIALKNTESVKYSRAYIIIPIKGFKNKRLVTGLDFSSLYPSLIITYNLSLDKIILSRKETINSIHHNNISEEKGLYARVLKNLFNKQKKMKKCLNELDEESFEYSCLDSKQKAVKLYINTFYSKHNIKFVKKFVEDKGFGVKYEDTHSLYLTYSEECFQECNRKYKLDQLSQKEKVDIVKRGQSKLFCDIDKKIINRTLKVDNEETKYQIVEKTKYSCEVLENQQLIKKGLPANKCLYKVFKFSKQFSYIVIISKEIYNNCRKKISQQKEDYMEYPNVIKKFNKKINIDYYIKSLFSFCACFINYDNKYQPLPESLSKVIDCKKKFKKKKLKIAKDLLQSNDSLSLEEDEIAKIKDEESQKLAKKWLKNYIKNLHDALKKDEAIIFYL</sequence>
<evidence type="ECO:0000313" key="2">
    <source>
        <dbReference type="Proteomes" id="UP000789366"/>
    </source>
</evidence>
<keyword evidence="2" id="KW-1185">Reference proteome</keyword>
<name>A0ACA9M2A5_9GLOM</name>
<protein>
    <submittedName>
        <fullName evidence="1">1013_t:CDS:1</fullName>
    </submittedName>
</protein>
<comment type="caution">
    <text evidence="1">The sequence shown here is derived from an EMBL/GenBank/DDBJ whole genome shotgun (WGS) entry which is preliminary data.</text>
</comment>
<reference evidence="1" key="1">
    <citation type="submission" date="2021-06" db="EMBL/GenBank/DDBJ databases">
        <authorList>
            <person name="Kallberg Y."/>
            <person name="Tangrot J."/>
            <person name="Rosling A."/>
        </authorList>
    </citation>
    <scope>NUCLEOTIDE SEQUENCE</scope>
    <source>
        <strain evidence="1">28 12/20/2015</strain>
    </source>
</reference>
<evidence type="ECO:0000313" key="1">
    <source>
        <dbReference type="EMBL" id="CAG8562635.1"/>
    </source>
</evidence>